<dbReference type="PANTHER" id="PTHR21340:SF0">
    <property type="entry name" value="BIS(5'-NUCLEOSYL)-TETRAPHOSPHATASE [ASYMMETRICAL]"/>
    <property type="match status" value="1"/>
</dbReference>
<comment type="similarity">
    <text evidence="1">Belongs to the Nudix hydrolase family.</text>
</comment>
<dbReference type="CDD" id="cd03428">
    <property type="entry name" value="NUDIX_Ap4A_Nudt2"/>
    <property type="match status" value="1"/>
</dbReference>
<evidence type="ECO:0000313" key="7">
    <source>
        <dbReference type="EMBL" id="NWK02365.1"/>
    </source>
</evidence>
<dbReference type="GO" id="GO:0006167">
    <property type="term" value="P:AMP biosynthetic process"/>
    <property type="evidence" value="ECO:0007669"/>
    <property type="project" value="TreeGrafter"/>
</dbReference>
<keyword evidence="4" id="KW-0378">Hydrolase</keyword>
<dbReference type="GO" id="GO:0004081">
    <property type="term" value="F:bis(5'-nucleosyl)-tetraphosphatase (asymmetrical) activity"/>
    <property type="evidence" value="ECO:0007669"/>
    <property type="project" value="TreeGrafter"/>
</dbReference>
<dbReference type="EMBL" id="JACAST010000026">
    <property type="protein sequence ID" value="NWK02365.1"/>
    <property type="molecule type" value="Genomic_DNA"/>
</dbReference>
<keyword evidence="3" id="KW-0547">Nucleotide-binding</keyword>
<gene>
    <name evidence="7" type="ORF">HX804_03560</name>
</gene>
<evidence type="ECO:0000256" key="1">
    <source>
        <dbReference type="ARBA" id="ARBA00005582"/>
    </source>
</evidence>
<protein>
    <recommendedName>
        <fullName evidence="2">Bis(5'-nucleosyl)-tetraphosphatase [asymmetrical]</fullName>
    </recommendedName>
    <alternativeName>
        <fullName evidence="5">Diadenosine 5',5'''-P1,P4-tetraphosphate asymmetrical hydrolase</fullName>
    </alternativeName>
</protein>
<dbReference type="GO" id="GO:0000166">
    <property type="term" value="F:nucleotide binding"/>
    <property type="evidence" value="ECO:0007669"/>
    <property type="project" value="UniProtKB-KW"/>
</dbReference>
<evidence type="ECO:0000313" key="8">
    <source>
        <dbReference type="Proteomes" id="UP000529843"/>
    </source>
</evidence>
<dbReference type="InterPro" id="IPR003565">
    <property type="entry name" value="Tetra_PHTase"/>
</dbReference>
<dbReference type="PANTHER" id="PTHR21340">
    <property type="entry name" value="DIADENOSINE 5,5-P1,P4-TETRAPHOSPHATE PYROPHOSPHOHYDROLASE MUTT"/>
    <property type="match status" value="1"/>
</dbReference>
<proteinExistence type="inferred from homology"/>
<dbReference type="Gene3D" id="3.90.79.10">
    <property type="entry name" value="Nucleoside Triphosphate Pyrophosphohydrolase"/>
    <property type="match status" value="1"/>
</dbReference>
<dbReference type="Proteomes" id="UP000529843">
    <property type="component" value="Unassembled WGS sequence"/>
</dbReference>
<dbReference type="InterPro" id="IPR020084">
    <property type="entry name" value="NUDIX_hydrolase_CS"/>
</dbReference>
<dbReference type="PROSITE" id="PS00893">
    <property type="entry name" value="NUDIX_BOX"/>
    <property type="match status" value="1"/>
</dbReference>
<dbReference type="InterPro" id="IPR051325">
    <property type="entry name" value="Nudix_hydrolase_domain"/>
</dbReference>
<organism evidence="7 8">
    <name type="scientific">Marine Group I thaumarchaeote</name>
    <dbReference type="NCBI Taxonomy" id="2511932"/>
    <lineage>
        <taxon>Archaea</taxon>
        <taxon>Nitrososphaerota</taxon>
        <taxon>Marine Group I</taxon>
    </lineage>
</organism>
<evidence type="ECO:0000256" key="4">
    <source>
        <dbReference type="ARBA" id="ARBA00022801"/>
    </source>
</evidence>
<dbReference type="GO" id="GO:0006754">
    <property type="term" value="P:ATP biosynthetic process"/>
    <property type="evidence" value="ECO:0007669"/>
    <property type="project" value="TreeGrafter"/>
</dbReference>
<accession>A0A7K4NM35</accession>
<dbReference type="AlphaFoldDB" id="A0A7K4NM35"/>
<evidence type="ECO:0000256" key="5">
    <source>
        <dbReference type="ARBA" id="ARBA00032644"/>
    </source>
</evidence>
<comment type="caution">
    <text evidence="7">The sequence shown here is derived from an EMBL/GenBank/DDBJ whole genome shotgun (WGS) entry which is preliminary data.</text>
</comment>
<dbReference type="PROSITE" id="PS51462">
    <property type="entry name" value="NUDIX"/>
    <property type="match status" value="1"/>
</dbReference>
<dbReference type="SUPFAM" id="SSF55811">
    <property type="entry name" value="Nudix"/>
    <property type="match status" value="1"/>
</dbReference>
<sequence>MREQKSAGIILFRNASNKNEFLLLNYPQGHWDFVKGKVEEGEMPHETALRETKEETGISDIEFIDGFEESVEYNFRFKNEDIHKTVVFFLAKTNEKKITLSHEHNDFVWLEYDDALKKTTFRNAKNVLSKTNEFLLNTTNLE</sequence>
<reference evidence="7 8" key="1">
    <citation type="journal article" date="2019" name="Environ. Microbiol.">
        <title>Genomics insights into ecotype formation of ammonia-oxidizing archaea in the deep ocean.</title>
        <authorList>
            <person name="Wang Y."/>
            <person name="Huang J.M."/>
            <person name="Cui G.J."/>
            <person name="Nunoura T."/>
            <person name="Takaki Y."/>
            <person name="Li W.L."/>
            <person name="Li J."/>
            <person name="Gao Z.M."/>
            <person name="Takai K."/>
            <person name="Zhang A.Q."/>
            <person name="Stepanauskas R."/>
        </authorList>
    </citation>
    <scope>NUCLEOTIDE SEQUENCE [LARGE SCALE GENOMIC DNA]</scope>
    <source>
        <strain evidence="7 8">N8</strain>
    </source>
</reference>
<feature type="domain" description="Nudix hydrolase" evidence="6">
    <location>
        <begin position="2"/>
        <end position="134"/>
    </location>
</feature>
<name>A0A7K4NM35_9ARCH</name>
<evidence type="ECO:0000256" key="2">
    <source>
        <dbReference type="ARBA" id="ARBA00018911"/>
    </source>
</evidence>
<evidence type="ECO:0000259" key="6">
    <source>
        <dbReference type="PROSITE" id="PS51462"/>
    </source>
</evidence>
<dbReference type="InterPro" id="IPR015797">
    <property type="entry name" value="NUDIX_hydrolase-like_dom_sf"/>
</dbReference>
<dbReference type="Pfam" id="PF00293">
    <property type="entry name" value="NUDIX"/>
    <property type="match status" value="1"/>
</dbReference>
<evidence type="ECO:0000256" key="3">
    <source>
        <dbReference type="ARBA" id="ARBA00022741"/>
    </source>
</evidence>
<dbReference type="InterPro" id="IPR000086">
    <property type="entry name" value="NUDIX_hydrolase_dom"/>
</dbReference>